<dbReference type="GeneID" id="98660989"/>
<dbReference type="NCBIfam" id="NF000985">
    <property type="entry name" value="PRK00103.1-3"/>
    <property type="match status" value="1"/>
</dbReference>
<comment type="caution">
    <text evidence="8">The sequence shown here is derived from an EMBL/GenBank/DDBJ whole genome shotgun (WGS) entry which is preliminary data.</text>
</comment>
<keyword evidence="3 7" id="KW-0489">Methyltransferase</keyword>
<dbReference type="PANTHER" id="PTHR33603">
    <property type="entry name" value="METHYLTRANSFERASE"/>
    <property type="match status" value="1"/>
</dbReference>
<name>A0AAW4VXG7_9FIRM</name>
<dbReference type="CDD" id="cd18081">
    <property type="entry name" value="RlmH-like"/>
    <property type="match status" value="1"/>
</dbReference>
<reference evidence="8 9" key="1">
    <citation type="submission" date="2021-10" db="EMBL/GenBank/DDBJ databases">
        <title>Anaerobic single-cell dispensing facilitates the cultivation of human gut bacteria.</title>
        <authorList>
            <person name="Afrizal A."/>
        </authorList>
    </citation>
    <scope>NUCLEOTIDE SEQUENCE [LARGE SCALE GENOMIC DNA]</scope>
    <source>
        <strain evidence="8 9">CLA-AA-H270</strain>
    </source>
</reference>
<dbReference type="Proteomes" id="UP001298753">
    <property type="component" value="Unassembled WGS sequence"/>
</dbReference>
<dbReference type="InterPro" id="IPR029028">
    <property type="entry name" value="Alpha/beta_knot_MTases"/>
</dbReference>
<accession>A0AAW4VXG7</accession>
<evidence type="ECO:0000256" key="7">
    <source>
        <dbReference type="HAMAP-Rule" id="MF_00658"/>
    </source>
</evidence>
<evidence type="ECO:0000256" key="6">
    <source>
        <dbReference type="ARBA" id="ARBA00038303"/>
    </source>
</evidence>
<keyword evidence="1 7" id="KW-0963">Cytoplasm</keyword>
<organism evidence="8 9">
    <name type="scientific">Agathobaculum butyriciproducens</name>
    <dbReference type="NCBI Taxonomy" id="1628085"/>
    <lineage>
        <taxon>Bacteria</taxon>
        <taxon>Bacillati</taxon>
        <taxon>Bacillota</taxon>
        <taxon>Clostridia</taxon>
        <taxon>Eubacteriales</taxon>
        <taxon>Butyricicoccaceae</taxon>
        <taxon>Agathobaculum</taxon>
    </lineage>
</organism>
<evidence type="ECO:0000256" key="4">
    <source>
        <dbReference type="ARBA" id="ARBA00022679"/>
    </source>
</evidence>
<dbReference type="GO" id="GO:0070038">
    <property type="term" value="F:rRNA (pseudouridine-N3-)-methyltransferase activity"/>
    <property type="evidence" value="ECO:0007669"/>
    <property type="project" value="UniProtKB-UniRule"/>
</dbReference>
<evidence type="ECO:0000313" key="9">
    <source>
        <dbReference type="Proteomes" id="UP001298753"/>
    </source>
</evidence>
<dbReference type="InterPro" id="IPR029026">
    <property type="entry name" value="tRNA_m1G_MTases_N"/>
</dbReference>
<comment type="subunit">
    <text evidence="7">Homodimer.</text>
</comment>
<keyword evidence="9" id="KW-1185">Reference proteome</keyword>
<dbReference type="GO" id="GO:0005737">
    <property type="term" value="C:cytoplasm"/>
    <property type="evidence" value="ECO:0007669"/>
    <property type="project" value="UniProtKB-SubCell"/>
</dbReference>
<evidence type="ECO:0000256" key="2">
    <source>
        <dbReference type="ARBA" id="ARBA00022552"/>
    </source>
</evidence>
<comment type="caution">
    <text evidence="7">Lacks conserved residue(s) required for the propagation of feature annotation.</text>
</comment>
<dbReference type="PIRSF" id="PIRSF004505">
    <property type="entry name" value="MT_bac"/>
    <property type="match status" value="1"/>
</dbReference>
<dbReference type="Pfam" id="PF02590">
    <property type="entry name" value="SPOUT_MTase"/>
    <property type="match status" value="1"/>
</dbReference>
<keyword evidence="4 7" id="KW-0808">Transferase</keyword>
<protein>
    <recommendedName>
        <fullName evidence="7">Ribosomal RNA large subunit methyltransferase H</fullName>
        <ecNumber evidence="7">2.1.1.177</ecNumber>
    </recommendedName>
    <alternativeName>
        <fullName evidence="7">23S rRNA (pseudouridine1915-N3)-methyltransferase</fullName>
    </alternativeName>
    <alternativeName>
        <fullName evidence="7">23S rRNA m3Psi1915 methyltransferase</fullName>
    </alternativeName>
    <alternativeName>
        <fullName evidence="7">rRNA (pseudouridine-N3-)-methyltransferase RlmH</fullName>
    </alternativeName>
</protein>
<evidence type="ECO:0000256" key="5">
    <source>
        <dbReference type="ARBA" id="ARBA00022691"/>
    </source>
</evidence>
<comment type="catalytic activity">
    <reaction evidence="7">
        <text>pseudouridine(1915) in 23S rRNA + S-adenosyl-L-methionine = N(3)-methylpseudouridine(1915) in 23S rRNA + S-adenosyl-L-homocysteine + H(+)</text>
        <dbReference type="Rhea" id="RHEA:42752"/>
        <dbReference type="Rhea" id="RHEA-COMP:10221"/>
        <dbReference type="Rhea" id="RHEA-COMP:10222"/>
        <dbReference type="ChEBI" id="CHEBI:15378"/>
        <dbReference type="ChEBI" id="CHEBI:57856"/>
        <dbReference type="ChEBI" id="CHEBI:59789"/>
        <dbReference type="ChEBI" id="CHEBI:65314"/>
        <dbReference type="ChEBI" id="CHEBI:74486"/>
        <dbReference type="EC" id="2.1.1.177"/>
    </reaction>
</comment>
<dbReference type="EC" id="2.1.1.177" evidence="7"/>
<dbReference type="SUPFAM" id="SSF75217">
    <property type="entry name" value="alpha/beta knot"/>
    <property type="match status" value="1"/>
</dbReference>
<dbReference type="AlphaFoldDB" id="A0AAW4VXG7"/>
<keyword evidence="2 7" id="KW-0698">rRNA processing</keyword>
<evidence type="ECO:0000256" key="3">
    <source>
        <dbReference type="ARBA" id="ARBA00022603"/>
    </source>
</evidence>
<dbReference type="PANTHER" id="PTHR33603:SF1">
    <property type="entry name" value="RIBOSOMAL RNA LARGE SUBUNIT METHYLTRANSFERASE H"/>
    <property type="match status" value="1"/>
</dbReference>
<dbReference type="EMBL" id="JAJEPX010000005">
    <property type="protein sequence ID" value="MCC2176155.1"/>
    <property type="molecule type" value="Genomic_DNA"/>
</dbReference>
<dbReference type="RefSeq" id="WP_110436090.1">
    <property type="nucleotide sequence ID" value="NZ_DBEZDI010000162.1"/>
</dbReference>
<sequence length="160" mass="17480">MLSVRLICVGKLGEKFWADAVKEYTKRLGAYCKLEIIELPEQRLPQTPSEGEIAQALEKEAALIESKLLPGASVIAMCVEGKPMSSEQLADYFGKLTVSGTSKICVLIGGSCGLSERVKKKAALRLSMSPMTFPHHLARVMVLEQIYRALNIAAGGKYHK</sequence>
<evidence type="ECO:0000313" key="8">
    <source>
        <dbReference type="EMBL" id="MCC2176155.1"/>
    </source>
</evidence>
<proteinExistence type="inferred from homology"/>
<evidence type="ECO:0000256" key="1">
    <source>
        <dbReference type="ARBA" id="ARBA00022490"/>
    </source>
</evidence>
<gene>
    <name evidence="7 8" type="primary">rlmH</name>
    <name evidence="8" type="ORF">LKD22_03245</name>
</gene>
<feature type="binding site" evidence="7">
    <location>
        <position position="109"/>
    </location>
    <ligand>
        <name>S-adenosyl-L-methionine</name>
        <dbReference type="ChEBI" id="CHEBI:59789"/>
    </ligand>
</feature>
<comment type="function">
    <text evidence="7">Specifically methylates the pseudouridine at position 1915 (m3Psi1915) in 23S rRNA.</text>
</comment>
<keyword evidence="5 7" id="KW-0949">S-adenosyl-L-methionine</keyword>
<feature type="binding site" evidence="7">
    <location>
        <begin position="128"/>
        <end position="133"/>
    </location>
    <ligand>
        <name>S-adenosyl-L-methionine</name>
        <dbReference type="ChEBI" id="CHEBI:59789"/>
    </ligand>
</feature>
<comment type="subcellular location">
    <subcellularLocation>
        <location evidence="7">Cytoplasm</location>
    </subcellularLocation>
</comment>
<comment type="similarity">
    <text evidence="6 7">Belongs to the RNA methyltransferase RlmH family.</text>
</comment>
<dbReference type="HAMAP" id="MF_00658">
    <property type="entry name" value="23SrRNA_methyltr_H"/>
    <property type="match status" value="1"/>
</dbReference>
<dbReference type="InterPro" id="IPR003742">
    <property type="entry name" value="RlmH-like"/>
</dbReference>
<dbReference type="Gene3D" id="3.40.1280.10">
    <property type="match status" value="1"/>
</dbReference>